<dbReference type="EMBL" id="JBDFQZ010000002">
    <property type="protein sequence ID" value="KAK9749831.1"/>
    <property type="molecule type" value="Genomic_DNA"/>
</dbReference>
<sequence>MSNGSSNLRLLPNRANASELNTMCRSIQIRLGDPLKPDLVARYSLKWHHRGSRTLRQLNSSVDEPPLVVSILSKVNPITTLRKVSREMIRSRRYHMHRDNLTIPKLTETTIWLVRLHNVEEPNQTGVQRRTKLPFGTKTLRGPRHIVGTQICTPQKKPCDESGHAC</sequence>
<keyword evidence="2" id="KW-1185">Reference proteome</keyword>
<dbReference type="AlphaFoldDB" id="A0AAW1MU44"/>
<gene>
    <name evidence="1" type="ORF">RND81_02G153700</name>
</gene>
<organism evidence="1 2">
    <name type="scientific">Saponaria officinalis</name>
    <name type="common">Common soapwort</name>
    <name type="synonym">Lychnis saponaria</name>
    <dbReference type="NCBI Taxonomy" id="3572"/>
    <lineage>
        <taxon>Eukaryota</taxon>
        <taxon>Viridiplantae</taxon>
        <taxon>Streptophyta</taxon>
        <taxon>Embryophyta</taxon>
        <taxon>Tracheophyta</taxon>
        <taxon>Spermatophyta</taxon>
        <taxon>Magnoliopsida</taxon>
        <taxon>eudicotyledons</taxon>
        <taxon>Gunneridae</taxon>
        <taxon>Pentapetalae</taxon>
        <taxon>Caryophyllales</taxon>
        <taxon>Caryophyllaceae</taxon>
        <taxon>Caryophylleae</taxon>
        <taxon>Saponaria</taxon>
    </lineage>
</organism>
<evidence type="ECO:0000313" key="1">
    <source>
        <dbReference type="EMBL" id="KAK9749831.1"/>
    </source>
</evidence>
<evidence type="ECO:0000313" key="2">
    <source>
        <dbReference type="Proteomes" id="UP001443914"/>
    </source>
</evidence>
<proteinExistence type="predicted"/>
<reference evidence="1" key="1">
    <citation type="submission" date="2024-03" db="EMBL/GenBank/DDBJ databases">
        <title>WGS assembly of Saponaria officinalis var. Norfolk2.</title>
        <authorList>
            <person name="Jenkins J."/>
            <person name="Shu S."/>
            <person name="Grimwood J."/>
            <person name="Barry K."/>
            <person name="Goodstein D."/>
            <person name="Schmutz J."/>
            <person name="Leebens-Mack J."/>
            <person name="Osbourn A."/>
        </authorList>
    </citation>
    <scope>NUCLEOTIDE SEQUENCE [LARGE SCALE GENOMIC DNA]</scope>
    <source>
        <strain evidence="1">JIC</strain>
    </source>
</reference>
<dbReference type="Proteomes" id="UP001443914">
    <property type="component" value="Unassembled WGS sequence"/>
</dbReference>
<accession>A0AAW1MU44</accession>
<protein>
    <submittedName>
        <fullName evidence="1">Uncharacterized protein</fullName>
    </submittedName>
</protein>
<comment type="caution">
    <text evidence="1">The sequence shown here is derived from an EMBL/GenBank/DDBJ whole genome shotgun (WGS) entry which is preliminary data.</text>
</comment>
<name>A0AAW1MU44_SAPOF</name>